<evidence type="ECO:0000256" key="1">
    <source>
        <dbReference type="SAM" id="MobiDB-lite"/>
    </source>
</evidence>
<reference evidence="2" key="1">
    <citation type="submission" date="2022-06" db="EMBL/GenBank/DDBJ databases">
        <authorList>
            <consortium name="SYNGENTA / RWTH Aachen University"/>
        </authorList>
    </citation>
    <scope>NUCLEOTIDE SEQUENCE</scope>
</reference>
<feature type="region of interest" description="Disordered" evidence="1">
    <location>
        <begin position="313"/>
        <end position="347"/>
    </location>
</feature>
<feature type="region of interest" description="Disordered" evidence="1">
    <location>
        <begin position="201"/>
        <end position="244"/>
    </location>
</feature>
<name>A0AAV0BPX0_PHAPC</name>
<comment type="caution">
    <text evidence="2">The sequence shown here is derived from an EMBL/GenBank/DDBJ whole genome shotgun (WGS) entry which is preliminary data.</text>
</comment>
<keyword evidence="3" id="KW-1185">Reference proteome</keyword>
<gene>
    <name evidence="2" type="ORF">PPACK8108_LOCUS24463</name>
</gene>
<feature type="compositionally biased region" description="Basic residues" evidence="1">
    <location>
        <begin position="217"/>
        <end position="226"/>
    </location>
</feature>
<dbReference type="EMBL" id="CALTRL010006072">
    <property type="protein sequence ID" value="CAH7689390.1"/>
    <property type="molecule type" value="Genomic_DNA"/>
</dbReference>
<protein>
    <submittedName>
        <fullName evidence="2">Expressed protein</fullName>
    </submittedName>
</protein>
<organism evidence="2 3">
    <name type="scientific">Phakopsora pachyrhizi</name>
    <name type="common">Asian soybean rust disease fungus</name>
    <dbReference type="NCBI Taxonomy" id="170000"/>
    <lineage>
        <taxon>Eukaryota</taxon>
        <taxon>Fungi</taxon>
        <taxon>Dikarya</taxon>
        <taxon>Basidiomycota</taxon>
        <taxon>Pucciniomycotina</taxon>
        <taxon>Pucciniomycetes</taxon>
        <taxon>Pucciniales</taxon>
        <taxon>Phakopsoraceae</taxon>
        <taxon>Phakopsora</taxon>
    </lineage>
</organism>
<dbReference type="Proteomes" id="UP001153365">
    <property type="component" value="Unassembled WGS sequence"/>
</dbReference>
<accession>A0AAV0BPX0</accession>
<feature type="compositionally biased region" description="Polar residues" evidence="1">
    <location>
        <begin position="313"/>
        <end position="327"/>
    </location>
</feature>
<sequence>MPFNTPLEAPNSRGSFQLARERPHSRDAIINIDDFDALFSSKTRSRASILLSRISLTDVNSYQSTRKFEPKSRNIECINSKEQDKEPLAALSASKKGQVPLPALKRLKSQLHLGGAHHRQSQSPASSIYSDRFETSFKNAKNLSHFSPFNSAGDLSINGYYGPESIASSELYSSISQMEEESSENYECSFLDDLGQNRKKSSSFSSLPVSPKDKFTKPGRVKSHNQSKKEFYNQPAQSVSNSATKSPILGSSVIGFNKSIKGFLDRRKTSKSIVDEKNFPGPLNLSASTKSNINGAKGILSACLKTSIFTPRSNNSPSNCTQITTDNPHLPKKSFASSHSSQNSTCKHIPAPATRFLEEAFINFPSRAFGFHSETKPCGKEFDRIPDKAILGSLSLRKKTRTYRSNTFSRFLDPKAQTTNLKQQDATNFENMVSNLWDIQNQGKTLSCTEVNLKKIEESLTFAERQKLKQINKNDYDEISDYSCVQEEEGPFPLPSWPNF</sequence>
<dbReference type="AlphaFoldDB" id="A0AAV0BPX0"/>
<feature type="compositionally biased region" description="Polar residues" evidence="1">
    <location>
        <begin position="335"/>
        <end position="346"/>
    </location>
</feature>
<evidence type="ECO:0000313" key="3">
    <source>
        <dbReference type="Proteomes" id="UP001153365"/>
    </source>
</evidence>
<feature type="compositionally biased region" description="Polar residues" evidence="1">
    <location>
        <begin position="234"/>
        <end position="244"/>
    </location>
</feature>
<evidence type="ECO:0000313" key="2">
    <source>
        <dbReference type="EMBL" id="CAH7689390.1"/>
    </source>
</evidence>
<proteinExistence type="predicted"/>